<gene>
    <name evidence="1" type="ORF">Csa_1G477520</name>
</gene>
<reference evidence="1 2" key="1">
    <citation type="journal article" date="2009" name="Nat. Genet.">
        <title>The genome of the cucumber, Cucumis sativus L.</title>
        <authorList>
            <person name="Huang S."/>
            <person name="Li R."/>
            <person name="Zhang Z."/>
            <person name="Li L."/>
            <person name="Gu X."/>
            <person name="Fan W."/>
            <person name="Lucas W.J."/>
            <person name="Wang X."/>
            <person name="Xie B."/>
            <person name="Ni P."/>
            <person name="Ren Y."/>
            <person name="Zhu H."/>
            <person name="Li J."/>
            <person name="Lin K."/>
            <person name="Jin W."/>
            <person name="Fei Z."/>
            <person name="Li G."/>
            <person name="Staub J."/>
            <person name="Kilian A."/>
            <person name="van der Vossen E.A."/>
            <person name="Wu Y."/>
            <person name="Guo J."/>
            <person name="He J."/>
            <person name="Jia Z."/>
            <person name="Ren Y."/>
            <person name="Tian G."/>
            <person name="Lu Y."/>
            <person name="Ruan J."/>
            <person name="Qian W."/>
            <person name="Wang M."/>
            <person name="Huang Q."/>
            <person name="Li B."/>
            <person name="Xuan Z."/>
            <person name="Cao J."/>
            <person name="Asan"/>
            <person name="Wu Z."/>
            <person name="Zhang J."/>
            <person name="Cai Q."/>
            <person name="Bai Y."/>
            <person name="Zhao B."/>
            <person name="Han Y."/>
            <person name="Li Y."/>
            <person name="Li X."/>
            <person name="Wang S."/>
            <person name="Shi Q."/>
            <person name="Liu S."/>
            <person name="Cho W.K."/>
            <person name="Kim J.Y."/>
            <person name="Xu Y."/>
            <person name="Heller-Uszynska K."/>
            <person name="Miao H."/>
            <person name="Cheng Z."/>
            <person name="Zhang S."/>
            <person name="Wu J."/>
            <person name="Yang Y."/>
            <person name="Kang H."/>
            <person name="Li M."/>
            <person name="Liang H."/>
            <person name="Ren X."/>
            <person name="Shi Z."/>
            <person name="Wen M."/>
            <person name="Jian M."/>
            <person name="Yang H."/>
            <person name="Zhang G."/>
            <person name="Yang Z."/>
            <person name="Chen R."/>
            <person name="Liu S."/>
            <person name="Li J."/>
            <person name="Ma L."/>
            <person name="Liu H."/>
            <person name="Zhou Y."/>
            <person name="Zhao J."/>
            <person name="Fang X."/>
            <person name="Li G."/>
            <person name="Fang L."/>
            <person name="Li Y."/>
            <person name="Liu D."/>
            <person name="Zheng H."/>
            <person name="Zhang Y."/>
            <person name="Qin N."/>
            <person name="Li Z."/>
            <person name="Yang G."/>
            <person name="Yang S."/>
            <person name="Bolund L."/>
            <person name="Kristiansen K."/>
            <person name="Zheng H."/>
            <person name="Li S."/>
            <person name="Zhang X."/>
            <person name="Yang H."/>
            <person name="Wang J."/>
            <person name="Sun R."/>
            <person name="Zhang B."/>
            <person name="Jiang S."/>
            <person name="Wang J."/>
            <person name="Du Y."/>
            <person name="Li S."/>
        </authorList>
    </citation>
    <scope>NUCLEOTIDE SEQUENCE [LARGE SCALE GENOMIC DNA]</scope>
    <source>
        <strain evidence="2">cv. 9930</strain>
    </source>
</reference>
<dbReference type="EMBL" id="CM002922">
    <property type="protein sequence ID" value="KGN65642.1"/>
    <property type="molecule type" value="Genomic_DNA"/>
</dbReference>
<organism evidence="1 2">
    <name type="scientific">Cucumis sativus</name>
    <name type="common">Cucumber</name>
    <dbReference type="NCBI Taxonomy" id="3659"/>
    <lineage>
        <taxon>Eukaryota</taxon>
        <taxon>Viridiplantae</taxon>
        <taxon>Streptophyta</taxon>
        <taxon>Embryophyta</taxon>
        <taxon>Tracheophyta</taxon>
        <taxon>Spermatophyta</taxon>
        <taxon>Magnoliopsida</taxon>
        <taxon>eudicotyledons</taxon>
        <taxon>Gunneridae</taxon>
        <taxon>Pentapetalae</taxon>
        <taxon>rosids</taxon>
        <taxon>fabids</taxon>
        <taxon>Cucurbitales</taxon>
        <taxon>Cucurbitaceae</taxon>
        <taxon>Benincaseae</taxon>
        <taxon>Cucumis</taxon>
    </lineage>
</organism>
<evidence type="ECO:0000313" key="2">
    <source>
        <dbReference type="Proteomes" id="UP000029981"/>
    </source>
</evidence>
<keyword evidence="2" id="KW-1185">Reference proteome</keyword>
<dbReference type="AlphaFoldDB" id="A0A0A0LXU0"/>
<proteinExistence type="predicted"/>
<reference evidence="1 2" key="2">
    <citation type="journal article" date="2009" name="PLoS ONE">
        <title>An integrated genetic and cytogenetic map of the cucumber genome.</title>
        <authorList>
            <person name="Ren Y."/>
            <person name="Zhang Z."/>
            <person name="Liu J."/>
            <person name="Staub J.E."/>
            <person name="Han Y."/>
            <person name="Cheng Z."/>
            <person name="Li X."/>
            <person name="Lu J."/>
            <person name="Miao H."/>
            <person name="Kang H."/>
            <person name="Xie B."/>
            <person name="Gu X."/>
            <person name="Wang X."/>
            <person name="Du Y."/>
            <person name="Jin W."/>
            <person name="Huang S."/>
        </authorList>
    </citation>
    <scope>NUCLEOTIDE SEQUENCE [LARGE SCALE GENOMIC DNA]</scope>
    <source>
        <strain evidence="2">cv. 9930</strain>
    </source>
</reference>
<protein>
    <recommendedName>
        <fullName evidence="3">Retrotransposon Copia-like N-terminal domain-containing protein</fullName>
    </recommendedName>
</protein>
<dbReference type="Gramene" id="KGN65642">
    <property type="protein sequence ID" value="KGN65642"/>
    <property type="gene ID" value="Csa_1G477520"/>
</dbReference>
<evidence type="ECO:0000313" key="1">
    <source>
        <dbReference type="EMBL" id="KGN65642.1"/>
    </source>
</evidence>
<name>A0A0A0LXU0_CUCSA</name>
<reference evidence="1 2" key="4">
    <citation type="journal article" date="2011" name="BMC Genomics">
        <title>RNA-Seq improves annotation of protein-coding genes in the cucumber genome.</title>
        <authorList>
            <person name="Li Z."/>
            <person name="Zhang Z."/>
            <person name="Yan P."/>
            <person name="Huang S."/>
            <person name="Fei Z."/>
            <person name="Lin K."/>
        </authorList>
    </citation>
    <scope>NUCLEOTIDE SEQUENCE [LARGE SCALE GENOMIC DNA]</scope>
    <source>
        <strain evidence="2">cv. 9930</strain>
    </source>
</reference>
<accession>A0A0A0LXU0</accession>
<reference evidence="1 2" key="3">
    <citation type="journal article" date="2010" name="BMC Genomics">
        <title>Transcriptome sequencing and comparative analysis of cucumber flowers with different sex types.</title>
        <authorList>
            <person name="Guo S."/>
            <person name="Zheng Y."/>
            <person name="Joung J.G."/>
            <person name="Liu S."/>
            <person name="Zhang Z."/>
            <person name="Crasta O.R."/>
            <person name="Sobral B.W."/>
            <person name="Xu Y."/>
            <person name="Huang S."/>
            <person name="Fei Z."/>
        </authorList>
    </citation>
    <scope>NUCLEOTIDE SEQUENCE [LARGE SCALE GENOMIC DNA]</scope>
    <source>
        <strain evidence="2">cv. 9930</strain>
    </source>
</reference>
<evidence type="ECO:0008006" key="3">
    <source>
        <dbReference type="Google" id="ProtNLM"/>
    </source>
</evidence>
<sequence>MSCLILAENNTTTKIQNTSVTIAPTYTAINTSFGHPLDTSLSIKLDDKKFGLWRGMVLAVLRGQKVDGYVLGAKSQPPQSLKSNDEASSSTSVLIQPLKNRQQQIKLFLDGYMVQ</sequence>
<dbReference type="Proteomes" id="UP000029981">
    <property type="component" value="Chromosome 1"/>
</dbReference>